<dbReference type="GO" id="GO:0003700">
    <property type="term" value="F:DNA-binding transcription factor activity"/>
    <property type="evidence" value="ECO:0007669"/>
    <property type="project" value="TreeGrafter"/>
</dbReference>
<dbReference type="AlphaFoldDB" id="A0A1H9HAC2"/>
<keyword evidence="1" id="KW-0805">Transcription regulation</keyword>
<dbReference type="Gene3D" id="1.10.10.60">
    <property type="entry name" value="Homeodomain-like"/>
    <property type="match status" value="1"/>
</dbReference>
<dbReference type="GO" id="GO:0000976">
    <property type="term" value="F:transcription cis-regulatory region binding"/>
    <property type="evidence" value="ECO:0007669"/>
    <property type="project" value="TreeGrafter"/>
</dbReference>
<dbReference type="Proteomes" id="UP000199233">
    <property type="component" value="Unassembled WGS sequence"/>
</dbReference>
<dbReference type="STRING" id="489703.SAMN04488038_10888"/>
<dbReference type="InterPro" id="IPR001647">
    <property type="entry name" value="HTH_TetR"/>
</dbReference>
<evidence type="ECO:0000313" key="7">
    <source>
        <dbReference type="Proteomes" id="UP000199233"/>
    </source>
</evidence>
<dbReference type="InterPro" id="IPR015292">
    <property type="entry name" value="Tscrpt_reg_YbiH_C"/>
</dbReference>
<feature type="domain" description="HTH tetR-type" evidence="5">
    <location>
        <begin position="10"/>
        <end position="70"/>
    </location>
</feature>
<dbReference type="InterPro" id="IPR036271">
    <property type="entry name" value="Tet_transcr_reg_TetR-rel_C_sf"/>
</dbReference>
<evidence type="ECO:0000256" key="4">
    <source>
        <dbReference type="PROSITE-ProRule" id="PRU00335"/>
    </source>
</evidence>
<proteinExistence type="predicted"/>
<dbReference type="InterPro" id="IPR050109">
    <property type="entry name" value="HTH-type_TetR-like_transc_reg"/>
</dbReference>
<dbReference type="PANTHER" id="PTHR30055">
    <property type="entry name" value="HTH-TYPE TRANSCRIPTIONAL REGULATOR RUTR"/>
    <property type="match status" value="1"/>
</dbReference>
<accession>A0A1H9HAC2</accession>
<evidence type="ECO:0000259" key="5">
    <source>
        <dbReference type="PROSITE" id="PS50977"/>
    </source>
</evidence>
<dbReference type="SUPFAM" id="SSF46689">
    <property type="entry name" value="Homeodomain-like"/>
    <property type="match status" value="1"/>
</dbReference>
<dbReference type="Pfam" id="PF09209">
    <property type="entry name" value="CecR_C"/>
    <property type="match status" value="1"/>
</dbReference>
<dbReference type="PRINTS" id="PR00455">
    <property type="entry name" value="HTHTETR"/>
</dbReference>
<keyword evidence="7" id="KW-1185">Reference proteome</keyword>
<organism evidence="6 7">
    <name type="scientific">Solimonas aquatica</name>
    <dbReference type="NCBI Taxonomy" id="489703"/>
    <lineage>
        <taxon>Bacteria</taxon>
        <taxon>Pseudomonadati</taxon>
        <taxon>Pseudomonadota</taxon>
        <taxon>Gammaproteobacteria</taxon>
        <taxon>Nevskiales</taxon>
        <taxon>Nevskiaceae</taxon>
        <taxon>Solimonas</taxon>
    </lineage>
</organism>
<dbReference type="InterPro" id="IPR009057">
    <property type="entry name" value="Homeodomain-like_sf"/>
</dbReference>
<protein>
    <submittedName>
        <fullName evidence="6">Transcriptional regulator, TetR family</fullName>
    </submittedName>
</protein>
<dbReference type="PROSITE" id="PS50977">
    <property type="entry name" value="HTH_TETR_2"/>
    <property type="match status" value="1"/>
</dbReference>
<evidence type="ECO:0000313" key="6">
    <source>
        <dbReference type="EMBL" id="SEQ59280.1"/>
    </source>
</evidence>
<name>A0A1H9HAC2_9GAMM</name>
<dbReference type="RefSeq" id="WP_177188952.1">
    <property type="nucleotide sequence ID" value="NZ_FOFS01000008.1"/>
</dbReference>
<evidence type="ECO:0000256" key="1">
    <source>
        <dbReference type="ARBA" id="ARBA00023015"/>
    </source>
</evidence>
<feature type="DNA-binding region" description="H-T-H motif" evidence="4">
    <location>
        <begin position="33"/>
        <end position="52"/>
    </location>
</feature>
<keyword evidence="2 4" id="KW-0238">DNA-binding</keyword>
<keyword evidence="3" id="KW-0804">Transcription</keyword>
<evidence type="ECO:0000256" key="3">
    <source>
        <dbReference type="ARBA" id="ARBA00023163"/>
    </source>
</evidence>
<dbReference type="SUPFAM" id="SSF48498">
    <property type="entry name" value="Tetracyclin repressor-like, C-terminal domain"/>
    <property type="match status" value="1"/>
</dbReference>
<gene>
    <name evidence="6" type="ORF">SAMN04488038_10888</name>
</gene>
<sequence length="217" mass="23451">MEASAASTAEDTRESLLAAAASVFAEQGFDGARVREIAQRAGANAAAISYHFGGKQELYREVLRRQAGVRIQRFPLPAVPPVQDEPEQALRLAIGALLSRFLSQDDSLLPRLMMREIAAPTAELEAMAREMIAPQFAQLGALIARCLGEAASSPRVQRCTFSLLSQCMFYLFARPLVGVLAPQTYEGDAIARLSAHIADFSLAALRGLRSQGVAFDE</sequence>
<dbReference type="Gene3D" id="1.10.357.10">
    <property type="entry name" value="Tetracycline Repressor, domain 2"/>
    <property type="match status" value="1"/>
</dbReference>
<dbReference type="PANTHER" id="PTHR30055:SF234">
    <property type="entry name" value="HTH-TYPE TRANSCRIPTIONAL REGULATOR BETI"/>
    <property type="match status" value="1"/>
</dbReference>
<dbReference type="Pfam" id="PF00440">
    <property type="entry name" value="TetR_N"/>
    <property type="match status" value="1"/>
</dbReference>
<evidence type="ECO:0000256" key="2">
    <source>
        <dbReference type="ARBA" id="ARBA00023125"/>
    </source>
</evidence>
<dbReference type="EMBL" id="FOFS01000008">
    <property type="protein sequence ID" value="SEQ59280.1"/>
    <property type="molecule type" value="Genomic_DNA"/>
</dbReference>
<reference evidence="6 7" key="1">
    <citation type="submission" date="2016-10" db="EMBL/GenBank/DDBJ databases">
        <authorList>
            <person name="de Groot N.N."/>
        </authorList>
    </citation>
    <scope>NUCLEOTIDE SEQUENCE [LARGE SCALE GENOMIC DNA]</scope>
    <source>
        <strain evidence="6 7">DSM 25927</strain>
    </source>
</reference>